<name>A0A481Z2P0_9VIRU</name>
<dbReference type="EMBL" id="MK500437">
    <property type="protein sequence ID" value="QBK89704.1"/>
    <property type="molecule type" value="Genomic_DNA"/>
</dbReference>
<sequence>MKLEIEVNIILVKKGKRARFLIDYMYFFKKNPEILKRIQSDPDLKLEGRWVCHITDNFKFKKVKLTKNTKEDHMERGIACGIPIKAINHFIEHGISKPCCSYNIAVTRDSIIQDYIFGFVYKDMSFETEIENLAKSWNETLKLYGFGAKCIID</sequence>
<gene>
    <name evidence="1" type="ORF">LCPAC001_02190</name>
</gene>
<organism evidence="1">
    <name type="scientific">Pithovirus LCPAC001</name>
    <dbReference type="NCBI Taxonomy" id="2506585"/>
    <lineage>
        <taxon>Viruses</taxon>
        <taxon>Pithoviruses</taxon>
    </lineage>
</organism>
<accession>A0A481Z2P0</accession>
<protein>
    <submittedName>
        <fullName evidence="1">Uncharacterized protein</fullName>
    </submittedName>
</protein>
<reference evidence="1" key="1">
    <citation type="journal article" date="2019" name="MBio">
        <title>Virus Genomes from Deep Sea Sediments Expand the Ocean Megavirome and Support Independent Origins of Viral Gigantism.</title>
        <authorList>
            <person name="Backstrom D."/>
            <person name="Yutin N."/>
            <person name="Jorgensen S.L."/>
            <person name="Dharamshi J."/>
            <person name="Homa F."/>
            <person name="Zaremba-Niedwiedzka K."/>
            <person name="Spang A."/>
            <person name="Wolf Y.I."/>
            <person name="Koonin E.V."/>
            <person name="Ettema T.J."/>
        </authorList>
    </citation>
    <scope>NUCLEOTIDE SEQUENCE</scope>
</reference>
<evidence type="ECO:0000313" key="1">
    <source>
        <dbReference type="EMBL" id="QBK89704.1"/>
    </source>
</evidence>
<proteinExistence type="predicted"/>